<keyword evidence="4" id="KW-1185">Reference proteome</keyword>
<sequence>MATDDFFRARLDGMVDPRHPLAVLAQRMPWAQIESSLAPLFARKARSGKLMADADLFGTTACVTAGGVSRAGRPRLPIRLMVSLLYLKHAFNESDESVCERWSENVVWQLFSGMEYYQTKLPCDATQIGRFRRVLGEAGVEQLLKTTIETALAIKAVKKPEFERVIVDSTVQEKAIAHPTDSRLLEVAREKIVRLAQRAGLKLKMTYEREGRTLRRRAGGYAHAKQFKRLRQVLRRQRTILGVLLREVRRKMTTLTQVAQAQLEVWLQRAERIHAQRPSDKNKLYALHAPEVECIGKGKARKPYEFGVKVSLAVTHKSGLMVGARSFPGNPFDGHTLAAQLEQAGALLQDIGAAPKIAVVDLGYRGVDKEIAPVELIHRGKHKSLSQEQKRWLKRRRAIEPLIGHTKQDHGMQRCWLKGGDGDALHAVLCAAGFNIRWLMRALLRQLGASGLKHVFLALMALCAKQLTGLPASLRAPAAPPHGPRSAIALPTPVRRWSNDLVAVA</sequence>
<dbReference type="PANTHER" id="PTHR33803:SF3">
    <property type="entry name" value="BLL1974 PROTEIN"/>
    <property type="match status" value="1"/>
</dbReference>
<name>A0ABW7GAW4_9BURK</name>
<evidence type="ECO:0000259" key="1">
    <source>
        <dbReference type="Pfam" id="PF05598"/>
    </source>
</evidence>
<evidence type="ECO:0000259" key="2">
    <source>
        <dbReference type="Pfam" id="PF13751"/>
    </source>
</evidence>
<organism evidence="3 4">
    <name type="scientific">Pelomonas nitida</name>
    <dbReference type="NCBI Taxonomy" id="3299027"/>
    <lineage>
        <taxon>Bacteria</taxon>
        <taxon>Pseudomonadati</taxon>
        <taxon>Pseudomonadota</taxon>
        <taxon>Betaproteobacteria</taxon>
        <taxon>Burkholderiales</taxon>
        <taxon>Sphaerotilaceae</taxon>
        <taxon>Roseateles</taxon>
    </lineage>
</organism>
<feature type="domain" description="Transposase DDE" evidence="2">
    <location>
        <begin position="381"/>
        <end position="439"/>
    </location>
</feature>
<dbReference type="RefSeq" id="WP_394490736.1">
    <property type="nucleotide sequence ID" value="NZ_JBIGIA010000018.1"/>
</dbReference>
<proteinExistence type="predicted"/>
<evidence type="ECO:0000313" key="4">
    <source>
        <dbReference type="Proteomes" id="UP001606305"/>
    </source>
</evidence>
<dbReference type="InterPro" id="IPR008490">
    <property type="entry name" value="Transposase_InsH_N"/>
</dbReference>
<dbReference type="InterPro" id="IPR025668">
    <property type="entry name" value="Tnp_DDE_dom"/>
</dbReference>
<accession>A0ABW7GAW4</accession>
<reference evidence="3 4" key="1">
    <citation type="submission" date="2024-09" db="EMBL/GenBank/DDBJ databases">
        <title>Novel species of the genus Pelomonas and Roseateles isolated from streams.</title>
        <authorList>
            <person name="Lu H."/>
        </authorList>
    </citation>
    <scope>NUCLEOTIDE SEQUENCE [LARGE SCALE GENOMIC DNA]</scope>
    <source>
        <strain evidence="3 4">BYS96W</strain>
    </source>
</reference>
<dbReference type="NCBIfam" id="NF033578">
    <property type="entry name" value="transpos_IS5_1"/>
    <property type="match status" value="1"/>
</dbReference>
<dbReference type="Proteomes" id="UP001606305">
    <property type="component" value="Unassembled WGS sequence"/>
</dbReference>
<dbReference type="EMBL" id="JBIGIA010000018">
    <property type="protein sequence ID" value="MFG6459095.1"/>
    <property type="molecule type" value="Genomic_DNA"/>
</dbReference>
<dbReference type="PANTHER" id="PTHR33803">
    <property type="entry name" value="IS1478 TRANSPOSASE"/>
    <property type="match status" value="1"/>
</dbReference>
<evidence type="ECO:0000313" key="3">
    <source>
        <dbReference type="EMBL" id="MFG6459095.1"/>
    </source>
</evidence>
<dbReference type="InterPro" id="IPR047710">
    <property type="entry name" value="Transpos_IS5-like"/>
</dbReference>
<dbReference type="Pfam" id="PF13751">
    <property type="entry name" value="DDE_Tnp_1_6"/>
    <property type="match status" value="1"/>
</dbReference>
<feature type="domain" description="Transposase InsH N-terminal" evidence="1">
    <location>
        <begin position="11"/>
        <end position="133"/>
    </location>
</feature>
<gene>
    <name evidence="3" type="ORF">ACG00X_19860</name>
</gene>
<comment type="caution">
    <text evidence="3">The sequence shown here is derived from an EMBL/GenBank/DDBJ whole genome shotgun (WGS) entry which is preliminary data.</text>
</comment>
<dbReference type="Pfam" id="PF05598">
    <property type="entry name" value="DUF772"/>
    <property type="match status" value="1"/>
</dbReference>
<protein>
    <submittedName>
        <fullName evidence="3">IS5 family transposase</fullName>
    </submittedName>
</protein>